<reference evidence="4 5" key="1">
    <citation type="submission" date="2021-03" db="EMBL/GenBank/DDBJ databases">
        <title>Genomic Encyclopedia of Type Strains, Phase IV (KMG-IV): sequencing the most valuable type-strain genomes for metagenomic binning, comparative biology and taxonomic classification.</title>
        <authorList>
            <person name="Goeker M."/>
        </authorList>
    </citation>
    <scope>NUCLEOTIDE SEQUENCE [LARGE SCALE GENOMIC DNA]</scope>
    <source>
        <strain evidence="4 5">DSM 24738</strain>
    </source>
</reference>
<keyword evidence="5" id="KW-1185">Reference proteome</keyword>
<dbReference type="PANTHER" id="PTHR13778:SF47">
    <property type="entry name" value="LIPOPOLYSACCHARIDE 1,3-GALACTOSYLTRANSFERASE"/>
    <property type="match status" value="1"/>
</dbReference>
<keyword evidence="1" id="KW-0328">Glycosyltransferase</keyword>
<proteinExistence type="predicted"/>
<keyword evidence="2" id="KW-0808">Transferase</keyword>
<accession>A0ABS4GLW5</accession>
<organism evidence="4 5">
    <name type="scientific">Ammoniphilus resinae</name>
    <dbReference type="NCBI Taxonomy" id="861532"/>
    <lineage>
        <taxon>Bacteria</taxon>
        <taxon>Bacillati</taxon>
        <taxon>Bacillota</taxon>
        <taxon>Bacilli</taxon>
        <taxon>Bacillales</taxon>
        <taxon>Paenibacillaceae</taxon>
        <taxon>Aneurinibacillus group</taxon>
        <taxon>Ammoniphilus</taxon>
    </lineage>
</organism>
<evidence type="ECO:0000256" key="3">
    <source>
        <dbReference type="ARBA" id="ARBA00022723"/>
    </source>
</evidence>
<dbReference type="PANTHER" id="PTHR13778">
    <property type="entry name" value="GLYCOSYLTRANSFERASE 8 DOMAIN-CONTAINING PROTEIN"/>
    <property type="match status" value="1"/>
</dbReference>
<evidence type="ECO:0000313" key="5">
    <source>
        <dbReference type="Proteomes" id="UP001519343"/>
    </source>
</evidence>
<dbReference type="EMBL" id="JAGGKT010000002">
    <property type="protein sequence ID" value="MBP1930895.1"/>
    <property type="molecule type" value="Genomic_DNA"/>
</dbReference>
<sequence>MIIVSTTNDQYAKHLGVMLTSLLENSKNRERIKIFIIDGDLSRVNKKRLRQVVARYKKEITFLTPDHKLFRKFPAESTIGYITRDTYYRIGLPILLDKNIHKVLYLDCDLIVKGDLTRLWEINLKGYALAAVNETYWYGSWEKDRLLSELGLAKESLYFNAGVLLLNIKKWREMNVSKRLVNFLKAHPNLRYMDQDAMNVVLHRYWLRIHCKWNYTTYHWDSVPNVNPKIIHFCGWHKPWNTEIRYREDYLKYLQLSGWDRDKTVK</sequence>
<dbReference type="RefSeq" id="WP_209809010.1">
    <property type="nucleotide sequence ID" value="NZ_JAGGKT010000002.1"/>
</dbReference>
<dbReference type="Proteomes" id="UP001519343">
    <property type="component" value="Unassembled WGS sequence"/>
</dbReference>
<name>A0ABS4GLW5_9BACL</name>
<dbReference type="InterPro" id="IPR050748">
    <property type="entry name" value="Glycosyltrans_8_dom-fam"/>
</dbReference>
<dbReference type="Pfam" id="PF01501">
    <property type="entry name" value="Glyco_transf_8"/>
    <property type="match status" value="1"/>
</dbReference>
<dbReference type="InterPro" id="IPR029044">
    <property type="entry name" value="Nucleotide-diphossugar_trans"/>
</dbReference>
<dbReference type="SUPFAM" id="SSF53448">
    <property type="entry name" value="Nucleotide-diphospho-sugar transferases"/>
    <property type="match status" value="1"/>
</dbReference>
<dbReference type="CDD" id="cd04194">
    <property type="entry name" value="GT8_A4GalT_like"/>
    <property type="match status" value="1"/>
</dbReference>
<evidence type="ECO:0000256" key="2">
    <source>
        <dbReference type="ARBA" id="ARBA00022679"/>
    </source>
</evidence>
<keyword evidence="3" id="KW-0479">Metal-binding</keyword>
<dbReference type="Gene3D" id="3.90.550.10">
    <property type="entry name" value="Spore Coat Polysaccharide Biosynthesis Protein SpsA, Chain A"/>
    <property type="match status" value="1"/>
</dbReference>
<gene>
    <name evidence="4" type="ORF">J2Z37_000892</name>
</gene>
<comment type="caution">
    <text evidence="4">The sequence shown here is derived from an EMBL/GenBank/DDBJ whole genome shotgun (WGS) entry which is preliminary data.</text>
</comment>
<protein>
    <submittedName>
        <fullName evidence="4">Lipopolysaccharide biosynthesis glycosyltransferase</fullName>
    </submittedName>
</protein>
<evidence type="ECO:0000313" key="4">
    <source>
        <dbReference type="EMBL" id="MBP1930895.1"/>
    </source>
</evidence>
<evidence type="ECO:0000256" key="1">
    <source>
        <dbReference type="ARBA" id="ARBA00022676"/>
    </source>
</evidence>
<dbReference type="InterPro" id="IPR002495">
    <property type="entry name" value="Glyco_trans_8"/>
</dbReference>